<keyword evidence="1" id="KW-0812">Transmembrane</keyword>
<dbReference type="Proteomes" id="UP001055039">
    <property type="component" value="Unassembled WGS sequence"/>
</dbReference>
<dbReference type="InterPro" id="IPR037185">
    <property type="entry name" value="EmrE-like"/>
</dbReference>
<comment type="caution">
    <text evidence="3">The sequence shown here is derived from an EMBL/GenBank/DDBJ whole genome shotgun (WGS) entry which is preliminary data.</text>
</comment>
<reference evidence="3" key="1">
    <citation type="journal article" date="2021" name="Front. Microbiol.">
        <title>Comprehensive Comparative Genomics and Phenotyping of Methylobacterium Species.</title>
        <authorList>
            <person name="Alessa O."/>
            <person name="Ogura Y."/>
            <person name="Fujitani Y."/>
            <person name="Takami H."/>
            <person name="Hayashi T."/>
            <person name="Sahin N."/>
            <person name="Tani A."/>
        </authorList>
    </citation>
    <scope>NUCLEOTIDE SEQUENCE</scope>
    <source>
        <strain evidence="3">NBRC 15686</strain>
    </source>
</reference>
<dbReference type="InterPro" id="IPR000620">
    <property type="entry name" value="EamA_dom"/>
</dbReference>
<feature type="transmembrane region" description="Helical" evidence="1">
    <location>
        <begin position="126"/>
        <end position="143"/>
    </location>
</feature>
<proteinExistence type="predicted"/>
<dbReference type="EMBL" id="BPRC01000009">
    <property type="protein sequence ID" value="GJE65580.1"/>
    <property type="molecule type" value="Genomic_DNA"/>
</dbReference>
<feature type="domain" description="EamA" evidence="2">
    <location>
        <begin position="8"/>
        <end position="141"/>
    </location>
</feature>
<keyword evidence="1" id="KW-0472">Membrane</keyword>
<organism evidence="3 4">
    <name type="scientific">Methylorubrum aminovorans</name>
    <dbReference type="NCBI Taxonomy" id="269069"/>
    <lineage>
        <taxon>Bacteria</taxon>
        <taxon>Pseudomonadati</taxon>
        <taxon>Pseudomonadota</taxon>
        <taxon>Alphaproteobacteria</taxon>
        <taxon>Hyphomicrobiales</taxon>
        <taxon>Methylobacteriaceae</taxon>
        <taxon>Methylorubrum</taxon>
    </lineage>
</organism>
<evidence type="ECO:0000313" key="4">
    <source>
        <dbReference type="Proteomes" id="UP001055039"/>
    </source>
</evidence>
<feature type="transmembrane region" description="Helical" evidence="1">
    <location>
        <begin position="6"/>
        <end position="28"/>
    </location>
</feature>
<dbReference type="RefSeq" id="WP_238224984.1">
    <property type="nucleotide sequence ID" value="NZ_BAAADH010000024.1"/>
</dbReference>
<feature type="transmembrane region" description="Helical" evidence="1">
    <location>
        <begin position="72"/>
        <end position="91"/>
    </location>
</feature>
<sequence>MSDLLSSWRFWALLSAGFAAATAILAKVGIDGVAPDVATFIRTVVILMLTGAIVAAAGQIPDLARVSTRNLVFLILSGLATGASWLCYFRALALGDAGRVAPLDKLSVVLVALFGVLFLGERLAPHHWAGVGLIAAGAGLLAWRA</sequence>
<dbReference type="Pfam" id="PF00892">
    <property type="entry name" value="EamA"/>
    <property type="match status" value="1"/>
</dbReference>
<evidence type="ECO:0000259" key="2">
    <source>
        <dbReference type="Pfam" id="PF00892"/>
    </source>
</evidence>
<accession>A0ABQ4UHI7</accession>
<evidence type="ECO:0000313" key="3">
    <source>
        <dbReference type="EMBL" id="GJE65580.1"/>
    </source>
</evidence>
<dbReference type="Gene3D" id="1.10.3730.20">
    <property type="match status" value="1"/>
</dbReference>
<gene>
    <name evidence="3" type="primary">arnE</name>
    <name evidence="3" type="ORF">LNAOJCKE_2791</name>
</gene>
<evidence type="ECO:0000256" key="1">
    <source>
        <dbReference type="SAM" id="Phobius"/>
    </source>
</evidence>
<keyword evidence="1" id="KW-1133">Transmembrane helix</keyword>
<protein>
    <submittedName>
        <fullName evidence="3">4-amino-4-deoxy-L-arabinose-phosphoundecaprenol flippase subunit ArnE</fullName>
    </submittedName>
</protein>
<feature type="transmembrane region" description="Helical" evidence="1">
    <location>
        <begin position="40"/>
        <end position="60"/>
    </location>
</feature>
<reference evidence="3" key="2">
    <citation type="submission" date="2021-08" db="EMBL/GenBank/DDBJ databases">
        <authorList>
            <person name="Tani A."/>
            <person name="Ola A."/>
            <person name="Ogura Y."/>
            <person name="Katsura K."/>
            <person name="Hayashi T."/>
        </authorList>
    </citation>
    <scope>NUCLEOTIDE SEQUENCE</scope>
    <source>
        <strain evidence="3">NBRC 15686</strain>
    </source>
</reference>
<keyword evidence="4" id="KW-1185">Reference proteome</keyword>
<name>A0ABQ4UHI7_9HYPH</name>
<dbReference type="SUPFAM" id="SSF103481">
    <property type="entry name" value="Multidrug resistance efflux transporter EmrE"/>
    <property type="match status" value="1"/>
</dbReference>